<dbReference type="Proteomes" id="UP000601522">
    <property type="component" value="Unassembled WGS sequence"/>
</dbReference>
<comment type="function">
    <text evidence="3 6">Allows the formation of correctly charged Asn-tRNA(Asn) or Gln-tRNA(Gln) through the transamidation of misacylated Asp-tRNA(Asn) or Glu-tRNA(Gln) in organisms which lack either or both of asparaginyl-tRNA or glutaminyl-tRNA synthetases. The reaction takes place in the presence of glutamine and ATP through an activated phospho-Asp-tRNA(Asn) or phospho-Glu-tRNA(Gln).</text>
</comment>
<proteinExistence type="inferred from homology"/>
<dbReference type="NCBIfam" id="TIGR00135">
    <property type="entry name" value="gatC"/>
    <property type="match status" value="1"/>
</dbReference>
<keyword evidence="6" id="KW-0648">Protein biosynthesis</keyword>
<comment type="similarity">
    <text evidence="1 6">Belongs to the GatC family.</text>
</comment>
<dbReference type="GO" id="GO:0005524">
    <property type="term" value="F:ATP binding"/>
    <property type="evidence" value="ECO:0007669"/>
    <property type="project" value="UniProtKB-KW"/>
</dbReference>
<dbReference type="PANTHER" id="PTHR15004:SF0">
    <property type="entry name" value="GLUTAMYL-TRNA(GLN) AMIDOTRANSFERASE SUBUNIT C, MITOCHONDRIAL"/>
    <property type="match status" value="1"/>
</dbReference>
<dbReference type="GO" id="GO:0050567">
    <property type="term" value="F:glutaminyl-tRNA synthase (glutamine-hydrolyzing) activity"/>
    <property type="evidence" value="ECO:0007669"/>
    <property type="project" value="UniProtKB-UniRule"/>
</dbReference>
<dbReference type="EMBL" id="JACRTK010000001">
    <property type="protein sequence ID" value="MBC8589802.1"/>
    <property type="molecule type" value="Genomic_DNA"/>
</dbReference>
<feature type="coiled-coil region" evidence="7">
    <location>
        <begin position="16"/>
        <end position="43"/>
    </location>
</feature>
<gene>
    <name evidence="6 8" type="primary">gatC</name>
    <name evidence="8" type="ORF">H8689_01425</name>
</gene>
<dbReference type="GO" id="GO:0070681">
    <property type="term" value="P:glutaminyl-tRNAGln biosynthesis via transamidation"/>
    <property type="evidence" value="ECO:0007669"/>
    <property type="project" value="TreeGrafter"/>
</dbReference>
<keyword evidence="7" id="KW-0175">Coiled coil</keyword>
<keyword evidence="6" id="KW-0547">Nucleotide-binding</keyword>
<name>A0A926EYC5_9FIRM</name>
<organism evidence="8 9">
    <name type="scientific">Wansuia hejianensis</name>
    <dbReference type="NCBI Taxonomy" id="2763667"/>
    <lineage>
        <taxon>Bacteria</taxon>
        <taxon>Bacillati</taxon>
        <taxon>Bacillota</taxon>
        <taxon>Clostridia</taxon>
        <taxon>Lachnospirales</taxon>
        <taxon>Lachnospiraceae</taxon>
        <taxon>Wansuia</taxon>
    </lineage>
</organism>
<dbReference type="PANTHER" id="PTHR15004">
    <property type="entry name" value="GLUTAMYL-TRNA(GLN) AMIDOTRANSFERASE SUBUNIT C, MITOCHONDRIAL"/>
    <property type="match status" value="1"/>
</dbReference>
<evidence type="ECO:0000313" key="8">
    <source>
        <dbReference type="EMBL" id="MBC8589802.1"/>
    </source>
</evidence>
<dbReference type="InterPro" id="IPR036113">
    <property type="entry name" value="Asp/Glu-ADT_sf_sub_c"/>
</dbReference>
<comment type="catalytic activity">
    <reaction evidence="5 6">
        <text>L-glutamyl-tRNA(Gln) + L-glutamine + ATP + H2O = L-glutaminyl-tRNA(Gln) + L-glutamate + ADP + phosphate + H(+)</text>
        <dbReference type="Rhea" id="RHEA:17521"/>
        <dbReference type="Rhea" id="RHEA-COMP:9681"/>
        <dbReference type="Rhea" id="RHEA-COMP:9684"/>
        <dbReference type="ChEBI" id="CHEBI:15377"/>
        <dbReference type="ChEBI" id="CHEBI:15378"/>
        <dbReference type="ChEBI" id="CHEBI:29985"/>
        <dbReference type="ChEBI" id="CHEBI:30616"/>
        <dbReference type="ChEBI" id="CHEBI:43474"/>
        <dbReference type="ChEBI" id="CHEBI:58359"/>
        <dbReference type="ChEBI" id="CHEBI:78520"/>
        <dbReference type="ChEBI" id="CHEBI:78521"/>
        <dbReference type="ChEBI" id="CHEBI:456216"/>
    </reaction>
</comment>
<comment type="subunit">
    <text evidence="2 6">Heterotrimer of A, B and C subunits.</text>
</comment>
<dbReference type="HAMAP" id="MF_00122">
    <property type="entry name" value="GatC"/>
    <property type="match status" value="1"/>
</dbReference>
<comment type="caution">
    <text evidence="8">The sequence shown here is derived from an EMBL/GenBank/DDBJ whole genome shotgun (WGS) entry which is preliminary data.</text>
</comment>
<evidence type="ECO:0000256" key="1">
    <source>
        <dbReference type="ARBA" id="ARBA00010757"/>
    </source>
</evidence>
<dbReference type="SUPFAM" id="SSF141000">
    <property type="entry name" value="Glu-tRNAGln amidotransferase C subunit"/>
    <property type="match status" value="1"/>
</dbReference>
<dbReference type="EC" id="6.3.5.-" evidence="6"/>
<evidence type="ECO:0000313" key="9">
    <source>
        <dbReference type="Proteomes" id="UP000601522"/>
    </source>
</evidence>
<dbReference type="AlphaFoldDB" id="A0A926EYC5"/>
<evidence type="ECO:0000256" key="7">
    <source>
        <dbReference type="SAM" id="Coils"/>
    </source>
</evidence>
<dbReference type="Gene3D" id="1.10.20.60">
    <property type="entry name" value="Glu-tRNAGln amidotransferase C subunit, N-terminal domain"/>
    <property type="match status" value="1"/>
</dbReference>
<dbReference type="GO" id="GO:0006412">
    <property type="term" value="P:translation"/>
    <property type="evidence" value="ECO:0007669"/>
    <property type="project" value="UniProtKB-UniRule"/>
</dbReference>
<evidence type="ECO:0000256" key="6">
    <source>
        <dbReference type="HAMAP-Rule" id="MF_00122"/>
    </source>
</evidence>
<evidence type="ECO:0000256" key="3">
    <source>
        <dbReference type="ARBA" id="ARBA00024799"/>
    </source>
</evidence>
<dbReference type="Pfam" id="PF02686">
    <property type="entry name" value="GatC"/>
    <property type="match status" value="1"/>
</dbReference>
<dbReference type="RefSeq" id="WP_249322619.1">
    <property type="nucleotide sequence ID" value="NZ_JACRTK010000001.1"/>
</dbReference>
<dbReference type="GO" id="GO:0006450">
    <property type="term" value="P:regulation of translational fidelity"/>
    <property type="evidence" value="ECO:0007669"/>
    <property type="project" value="InterPro"/>
</dbReference>
<keyword evidence="6" id="KW-0436">Ligase</keyword>
<evidence type="ECO:0000256" key="2">
    <source>
        <dbReference type="ARBA" id="ARBA00011123"/>
    </source>
</evidence>
<protein>
    <recommendedName>
        <fullName evidence="6">Aspartyl/glutamyl-tRNA(Asn/Gln) amidotransferase subunit C</fullName>
        <shortName evidence="6">Asp/Glu-ADT subunit C</shortName>
        <ecNumber evidence="6">6.3.5.-</ecNumber>
    </recommendedName>
</protein>
<evidence type="ECO:0000256" key="5">
    <source>
        <dbReference type="ARBA" id="ARBA00047913"/>
    </source>
</evidence>
<dbReference type="InterPro" id="IPR003837">
    <property type="entry name" value="GatC"/>
</dbReference>
<evidence type="ECO:0000256" key="4">
    <source>
        <dbReference type="ARBA" id="ARBA00047380"/>
    </source>
</evidence>
<accession>A0A926EYC5</accession>
<keyword evidence="6" id="KW-0067">ATP-binding</keyword>
<reference evidence="8 9" key="1">
    <citation type="submission" date="2020-08" db="EMBL/GenBank/DDBJ databases">
        <title>Genome public.</title>
        <authorList>
            <person name="Liu C."/>
            <person name="Sun Q."/>
        </authorList>
    </citation>
    <scope>NUCLEOTIDE SEQUENCE [LARGE SCALE GENOMIC DNA]</scope>
    <source>
        <strain evidence="8 9">NSJ-26</strain>
    </source>
</reference>
<keyword evidence="9" id="KW-1185">Reference proteome</keyword>
<sequence length="94" mass="11164">MIKKDDIYKLAELAKLSIHEDELEVYEEKLNRAIESLEKIKEVNTDNVEITYNVNQMKNPLREDIVRESLSQNEVLKNTVEEQYGYFKILKVMD</sequence>
<comment type="catalytic activity">
    <reaction evidence="4 6">
        <text>L-aspartyl-tRNA(Asn) + L-glutamine + ATP + H2O = L-asparaginyl-tRNA(Asn) + L-glutamate + ADP + phosphate + 2 H(+)</text>
        <dbReference type="Rhea" id="RHEA:14513"/>
        <dbReference type="Rhea" id="RHEA-COMP:9674"/>
        <dbReference type="Rhea" id="RHEA-COMP:9677"/>
        <dbReference type="ChEBI" id="CHEBI:15377"/>
        <dbReference type="ChEBI" id="CHEBI:15378"/>
        <dbReference type="ChEBI" id="CHEBI:29985"/>
        <dbReference type="ChEBI" id="CHEBI:30616"/>
        <dbReference type="ChEBI" id="CHEBI:43474"/>
        <dbReference type="ChEBI" id="CHEBI:58359"/>
        <dbReference type="ChEBI" id="CHEBI:78515"/>
        <dbReference type="ChEBI" id="CHEBI:78516"/>
        <dbReference type="ChEBI" id="CHEBI:456216"/>
    </reaction>
</comment>